<dbReference type="WBParaSite" id="HCON_00062180-00001">
    <property type="protein sequence ID" value="HCON_00062180-00001"/>
    <property type="gene ID" value="HCON_00062180"/>
</dbReference>
<proteinExistence type="predicted"/>
<protein>
    <submittedName>
        <fullName evidence="3">Secreted protein</fullName>
    </submittedName>
</protein>
<reference evidence="3" key="1">
    <citation type="submission" date="2020-12" db="UniProtKB">
        <authorList>
            <consortium name="WormBaseParasite"/>
        </authorList>
    </citation>
    <scope>IDENTIFICATION</scope>
    <source>
        <strain evidence="3">MHco3</strain>
    </source>
</reference>
<dbReference type="AlphaFoldDB" id="A0A7I4Y960"/>
<organism evidence="2 3">
    <name type="scientific">Haemonchus contortus</name>
    <name type="common">Barber pole worm</name>
    <dbReference type="NCBI Taxonomy" id="6289"/>
    <lineage>
        <taxon>Eukaryota</taxon>
        <taxon>Metazoa</taxon>
        <taxon>Ecdysozoa</taxon>
        <taxon>Nematoda</taxon>
        <taxon>Chromadorea</taxon>
        <taxon>Rhabditida</taxon>
        <taxon>Rhabditina</taxon>
        <taxon>Rhabditomorpha</taxon>
        <taxon>Strongyloidea</taxon>
        <taxon>Trichostrongylidae</taxon>
        <taxon>Haemonchus</taxon>
    </lineage>
</organism>
<sequence>KMFPVILIIFVVLSATAFHLETIGNKDSPKDSNPPFATSFMNCNDLDINSDQSVDVLFRRLFGCTFIP</sequence>
<name>A0A7I4Y960_HAECO</name>
<feature type="signal peptide" evidence="1">
    <location>
        <begin position="1"/>
        <end position="17"/>
    </location>
</feature>
<dbReference type="OrthoDB" id="5871445at2759"/>
<feature type="chain" id="PRO_5035442369" evidence="1">
    <location>
        <begin position="18"/>
        <end position="68"/>
    </location>
</feature>
<keyword evidence="2" id="KW-1185">Reference proteome</keyword>
<accession>A0A7I4Y960</accession>
<evidence type="ECO:0000313" key="3">
    <source>
        <dbReference type="WBParaSite" id="HCON_00062180-00001"/>
    </source>
</evidence>
<evidence type="ECO:0000313" key="2">
    <source>
        <dbReference type="Proteomes" id="UP000025227"/>
    </source>
</evidence>
<dbReference type="Proteomes" id="UP000025227">
    <property type="component" value="Unplaced"/>
</dbReference>
<evidence type="ECO:0000256" key="1">
    <source>
        <dbReference type="SAM" id="SignalP"/>
    </source>
</evidence>
<keyword evidence="1" id="KW-0732">Signal</keyword>